<keyword evidence="4" id="KW-1185">Reference proteome</keyword>
<feature type="transmembrane region" description="Helical" evidence="1">
    <location>
        <begin position="20"/>
        <end position="38"/>
    </location>
</feature>
<dbReference type="Pfam" id="PF20151">
    <property type="entry name" value="DUF6533"/>
    <property type="match status" value="1"/>
</dbReference>
<protein>
    <recommendedName>
        <fullName evidence="2">DUF6533 domain-containing protein</fullName>
    </recommendedName>
</protein>
<dbReference type="Proteomes" id="UP000313359">
    <property type="component" value="Unassembled WGS sequence"/>
</dbReference>
<reference evidence="3" key="1">
    <citation type="journal article" date="2018" name="Genome Biol. Evol.">
        <title>Genomics and development of Lentinus tigrinus, a white-rot wood-decaying mushroom with dimorphic fruiting bodies.</title>
        <authorList>
            <person name="Wu B."/>
            <person name="Xu Z."/>
            <person name="Knudson A."/>
            <person name="Carlson A."/>
            <person name="Chen N."/>
            <person name="Kovaka S."/>
            <person name="LaButti K."/>
            <person name="Lipzen A."/>
            <person name="Pennachio C."/>
            <person name="Riley R."/>
            <person name="Schakwitz W."/>
            <person name="Umezawa K."/>
            <person name="Ohm R.A."/>
            <person name="Grigoriev I.V."/>
            <person name="Nagy L.G."/>
            <person name="Gibbons J."/>
            <person name="Hibbett D."/>
        </authorList>
    </citation>
    <scope>NUCLEOTIDE SEQUENCE [LARGE SCALE GENOMIC DNA]</scope>
    <source>
        <strain evidence="3">ALCF2SS1-6</strain>
    </source>
</reference>
<feature type="transmembrane region" description="Helical" evidence="1">
    <location>
        <begin position="260"/>
        <end position="277"/>
    </location>
</feature>
<feature type="domain" description="DUF6533" evidence="2">
    <location>
        <begin position="24"/>
        <end position="67"/>
    </location>
</feature>
<keyword evidence="1" id="KW-1133">Transmembrane helix</keyword>
<dbReference type="EMBL" id="ML122272">
    <property type="protein sequence ID" value="RPD59008.1"/>
    <property type="molecule type" value="Genomic_DNA"/>
</dbReference>
<proteinExistence type="predicted"/>
<gene>
    <name evidence="3" type="ORF">L227DRAFT_612396</name>
</gene>
<evidence type="ECO:0000259" key="2">
    <source>
        <dbReference type="Pfam" id="PF20151"/>
    </source>
</evidence>
<accession>A0A5C2S6U1</accession>
<feature type="transmembrane region" description="Helical" evidence="1">
    <location>
        <begin position="178"/>
        <end position="202"/>
    </location>
</feature>
<evidence type="ECO:0000256" key="1">
    <source>
        <dbReference type="SAM" id="Phobius"/>
    </source>
</evidence>
<keyword evidence="1" id="KW-0812">Transmembrane</keyword>
<dbReference type="AlphaFoldDB" id="A0A5C2S6U1"/>
<feature type="transmembrane region" description="Helical" evidence="1">
    <location>
        <begin position="115"/>
        <end position="133"/>
    </location>
</feature>
<sequence length="355" mass="38370">MSSNTDADLATLEAVYHDTFVSACCVLASSVVFIYDAIVTFNREVTCFRTNRLTGASSLFLANKAISLALSVMGLVSFASFPSDKKAYFAIGSSQFVPAAAFSALRAYTLSTSKLIGLLVLTLSIAPVGANLVEYGYGLSGLNLPIFGCVATDDTTEALDRRSALHDMQWRKLIGDCLVIIISRVPLTIADILVIFITWRTLYTRDVLKHSTQPFKRLSLADILLRNGMIYFIVLTVLNIVHLTFSLVSVASNDAGASDITYFTAPVTAILVSRFILELLEAGQKVVRVDPDDPLCFSGNIYDDDETPSFIRSLGAVIEPPRTDNLESDVSSHSDGDEQYLASQAVGSVSLSSSV</sequence>
<organism evidence="3 4">
    <name type="scientific">Lentinus tigrinus ALCF2SS1-6</name>
    <dbReference type="NCBI Taxonomy" id="1328759"/>
    <lineage>
        <taxon>Eukaryota</taxon>
        <taxon>Fungi</taxon>
        <taxon>Dikarya</taxon>
        <taxon>Basidiomycota</taxon>
        <taxon>Agaricomycotina</taxon>
        <taxon>Agaricomycetes</taxon>
        <taxon>Polyporales</taxon>
        <taxon>Polyporaceae</taxon>
        <taxon>Lentinus</taxon>
    </lineage>
</organism>
<keyword evidence="1" id="KW-0472">Membrane</keyword>
<evidence type="ECO:0000313" key="3">
    <source>
        <dbReference type="EMBL" id="RPD59008.1"/>
    </source>
</evidence>
<evidence type="ECO:0000313" key="4">
    <source>
        <dbReference type="Proteomes" id="UP000313359"/>
    </source>
</evidence>
<name>A0A5C2S6U1_9APHY</name>
<dbReference type="InterPro" id="IPR045340">
    <property type="entry name" value="DUF6533"/>
</dbReference>
<dbReference type="OrthoDB" id="2756573at2759"/>
<feature type="transmembrane region" description="Helical" evidence="1">
    <location>
        <begin position="87"/>
        <end position="108"/>
    </location>
</feature>
<feature type="transmembrane region" description="Helical" evidence="1">
    <location>
        <begin position="223"/>
        <end position="248"/>
    </location>
</feature>
<feature type="transmembrane region" description="Helical" evidence="1">
    <location>
        <begin position="59"/>
        <end position="81"/>
    </location>
</feature>